<evidence type="ECO:0000313" key="3">
    <source>
        <dbReference type="Proteomes" id="UP000265427"/>
    </source>
</evidence>
<reference evidence="2 3" key="1">
    <citation type="submission" date="2018-08" db="EMBL/GenBank/DDBJ databases">
        <title>Aphanomyces genome sequencing and annotation.</title>
        <authorList>
            <person name="Minardi D."/>
            <person name="Oidtmann B."/>
            <person name="Van Der Giezen M."/>
            <person name="Studholme D.J."/>
        </authorList>
    </citation>
    <scope>NUCLEOTIDE SEQUENCE [LARGE SCALE GENOMIC DNA]</scope>
    <source>
        <strain evidence="2 3">Kv</strain>
    </source>
</reference>
<dbReference type="Gene3D" id="2.60.120.650">
    <property type="entry name" value="Cupin"/>
    <property type="match status" value="1"/>
</dbReference>
<name>A0A397BCB0_APHAT</name>
<proteinExistence type="predicted"/>
<dbReference type="Proteomes" id="UP000265427">
    <property type="component" value="Unassembled WGS sequence"/>
</dbReference>
<dbReference type="PROSITE" id="PS51184">
    <property type="entry name" value="JMJC"/>
    <property type="match status" value="1"/>
</dbReference>
<dbReference type="GO" id="GO:0005737">
    <property type="term" value="C:cytoplasm"/>
    <property type="evidence" value="ECO:0007669"/>
    <property type="project" value="TreeGrafter"/>
</dbReference>
<organism evidence="2 3">
    <name type="scientific">Aphanomyces astaci</name>
    <name type="common">Crayfish plague agent</name>
    <dbReference type="NCBI Taxonomy" id="112090"/>
    <lineage>
        <taxon>Eukaryota</taxon>
        <taxon>Sar</taxon>
        <taxon>Stramenopiles</taxon>
        <taxon>Oomycota</taxon>
        <taxon>Saprolegniomycetes</taxon>
        <taxon>Saprolegniales</taxon>
        <taxon>Verrucalvaceae</taxon>
        <taxon>Aphanomyces</taxon>
    </lineage>
</organism>
<evidence type="ECO:0000313" key="2">
    <source>
        <dbReference type="EMBL" id="RHY16092.1"/>
    </source>
</evidence>
<evidence type="ECO:0000259" key="1">
    <source>
        <dbReference type="PROSITE" id="PS51184"/>
    </source>
</evidence>
<dbReference type="Pfam" id="PF13621">
    <property type="entry name" value="Cupin_8"/>
    <property type="match status" value="1"/>
</dbReference>
<dbReference type="PANTHER" id="PTHR12480:SF35">
    <property type="entry name" value="TRANSCRIPTION FACTOR JUMONJI, JMJC DOMAIN-CONTAINING PROTEIN"/>
    <property type="match status" value="1"/>
</dbReference>
<dbReference type="VEuPathDB" id="FungiDB:H257_01628"/>
<dbReference type="InterPro" id="IPR041667">
    <property type="entry name" value="Cupin_8"/>
</dbReference>
<dbReference type="PANTHER" id="PTHR12480">
    <property type="entry name" value="ARGININE DEMETHYLASE AND LYSYL-HYDROXYLASE JMJD"/>
    <property type="match status" value="1"/>
</dbReference>
<sequence>MLLSTHLTDHLKAYLTLLLDAEDLLSLSLVSPSTYVHVLLIAWFLSLTQLLRKHHGNFTYHLPSWKHLYFCPRPSAAMSRPPARPSIALPTNAFTSDFLYRRYCRCHMDISSFTPPSVDPRIPRVSMTTLTPTLFFGQYARRPVILTDAISSWPSFTPGSPQQWTIESLVARFGDVVCRVTHNLDVQPPIRMPLADFAAYAAAQHDETPLYVFDQHFGTTMPPLLDDYAIPSVFNEDLLAVLPPEVRPDFRWLVVGPARSGASWHVDPAKTSAWNALLVGRKRWAMYPPDSHNLTDFVQDLIVDGSVDRVHQLHALVAPKHPLVGHLLALHCMPLDEGYLHESAMVEHAFSDVMTWQPRIRTIFHKHHNLTTAIQSHLTHHPWTTPIHPLTSRVNPTFSIHDHLVIKWFSPLNRLWGECHEAHVLTVDFPKCGREVPTTTITTQTTTATTSSTLLGRLLEAAFDMEQLVYSLLSAAKTKPLTPKMVASGYLHPRPTDDKWTWPYVVTTFDPELASLGQAVKMHGGLTRASWSALVQWMGYDWFPMFHGLQ</sequence>
<comment type="caution">
    <text evidence="2">The sequence shown here is derived from an EMBL/GenBank/DDBJ whole genome shotgun (WGS) entry which is preliminary data.</text>
</comment>
<dbReference type="AlphaFoldDB" id="A0A397BCB0"/>
<protein>
    <recommendedName>
        <fullName evidence="1">JmjC domain-containing protein</fullName>
    </recommendedName>
</protein>
<feature type="domain" description="JmjC" evidence="1">
    <location>
        <begin position="219"/>
        <end position="389"/>
    </location>
</feature>
<dbReference type="InterPro" id="IPR050910">
    <property type="entry name" value="JMJD6_ArgDemeth/LysHydrox"/>
</dbReference>
<dbReference type="EMBL" id="QUSZ01004051">
    <property type="protein sequence ID" value="RHY16092.1"/>
    <property type="molecule type" value="Genomic_DNA"/>
</dbReference>
<dbReference type="InterPro" id="IPR003347">
    <property type="entry name" value="JmjC_dom"/>
</dbReference>
<dbReference type="SUPFAM" id="SSF51197">
    <property type="entry name" value="Clavaminate synthase-like"/>
    <property type="match status" value="1"/>
</dbReference>
<accession>A0A397BCB0</accession>
<gene>
    <name evidence="2" type="ORF">DYB36_006552</name>
</gene>
<feature type="non-terminal residue" evidence="2">
    <location>
        <position position="550"/>
    </location>
</feature>